<reference evidence="2" key="1">
    <citation type="submission" date="2016-03" db="EMBL/GenBank/DDBJ databases">
        <title>Updated assembly of Pseudogymnoascus destructans, the fungus causing white-nose syndrome of bats.</title>
        <authorList>
            <person name="Palmer J.M."/>
            <person name="Drees K.P."/>
            <person name="Foster J.T."/>
            <person name="Lindner D.L."/>
        </authorList>
    </citation>
    <scope>NUCLEOTIDE SEQUENCE [LARGE SCALE GENOMIC DNA]</scope>
    <source>
        <strain evidence="2">20631-21</strain>
    </source>
</reference>
<dbReference type="Proteomes" id="UP000077154">
    <property type="component" value="Unassembled WGS sequence"/>
</dbReference>
<dbReference type="VEuPathDB" id="FungiDB:GMDG_04902"/>
<name>A0A177AFQ4_9PEZI</name>
<sequence length="130" mass="13932">MPEVGAAADENGSGMPGDQVESSIAYFGNGGDYDDFPIIEELLHTKLQKVGFSVGKPGKEHIRGAVEECLGEVRSIDQSTSALSVSGEGGRQSLRFLLAEKLLCELTCKLDQGPWGPSSGSWSRLTAMWR</sequence>
<protein>
    <submittedName>
        <fullName evidence="2">Uncharacterized protein</fullName>
    </submittedName>
</protein>
<evidence type="ECO:0000313" key="2">
    <source>
        <dbReference type="EMBL" id="OAF59984.1"/>
    </source>
</evidence>
<dbReference type="AlphaFoldDB" id="A0A177AFQ4"/>
<evidence type="ECO:0000256" key="1">
    <source>
        <dbReference type="SAM" id="MobiDB-lite"/>
    </source>
</evidence>
<dbReference type="RefSeq" id="XP_024325266.1">
    <property type="nucleotide sequence ID" value="XM_024466729.1"/>
</dbReference>
<organism evidence="2">
    <name type="scientific">Pseudogymnoascus destructans</name>
    <dbReference type="NCBI Taxonomy" id="655981"/>
    <lineage>
        <taxon>Eukaryota</taxon>
        <taxon>Fungi</taxon>
        <taxon>Dikarya</taxon>
        <taxon>Ascomycota</taxon>
        <taxon>Pezizomycotina</taxon>
        <taxon>Leotiomycetes</taxon>
        <taxon>Thelebolales</taxon>
        <taxon>Thelebolaceae</taxon>
        <taxon>Pseudogymnoascus</taxon>
    </lineage>
</organism>
<proteinExistence type="predicted"/>
<dbReference type="GeneID" id="36286157"/>
<feature type="region of interest" description="Disordered" evidence="1">
    <location>
        <begin position="1"/>
        <end position="20"/>
    </location>
</feature>
<accession>A0A177AFQ4</accession>
<gene>
    <name evidence="2" type="ORF">VC83_03080</name>
</gene>
<dbReference type="EMBL" id="KV441392">
    <property type="protein sequence ID" value="OAF59984.1"/>
    <property type="molecule type" value="Genomic_DNA"/>
</dbReference>